<evidence type="ECO:0000259" key="5">
    <source>
        <dbReference type="PROSITE" id="PS50887"/>
    </source>
</evidence>
<dbReference type="Proteomes" id="UP000094936">
    <property type="component" value="Unassembled WGS sequence"/>
</dbReference>
<keyword evidence="7" id="KW-1185">Reference proteome</keyword>
<dbReference type="InterPro" id="IPR029787">
    <property type="entry name" value="Nucleotide_cyclase"/>
</dbReference>
<dbReference type="PROSITE" id="PS50887">
    <property type="entry name" value="GGDEF"/>
    <property type="match status" value="1"/>
</dbReference>
<feature type="domain" description="GGDEF" evidence="5">
    <location>
        <begin position="292"/>
        <end position="426"/>
    </location>
</feature>
<sequence>MARHTLTPTVHDISLAVAGRNYSQLTMPARQKYFRGIKDLVFLDIRGMSDYSDLPVGVRYWREIRTMWRTDVTEDDLVTAREVRDGLSRSLVEAKDRKRVKLQYLFNKASEDLRVLESSLRLSQCNPLPWSEPDLPPQKYLLQPETETLHIKIALTNENGGSLWAVFDISGLYLLRNEIARDIVIEALLALSASLLIIWAVTVRVVAPIRRLASYMSHDLEKMDFSAMPELKRQDEIGALARMLKMLADKARVQLTELRRRSDTDVLTGLGGRRSYENDAQALFDRERYLGNGIGLVVCDIDNFKRYNDSFGHRRGDDVLRVVAQAITTVISDKDRAFRIGGEEFVVLSACQHSDELYRLAENLRKQVESKNLPHARDMGTVTMSVGAIFAHPDIELSYEQAFEQADALLYEAKIAGRNRLRLCQFSETNTPSNTVFDVPHCQPPCEQDKD</sequence>
<dbReference type="AlphaFoldDB" id="A0A1C3EJA1"/>
<evidence type="ECO:0000256" key="4">
    <source>
        <dbReference type="SAM" id="Phobius"/>
    </source>
</evidence>
<evidence type="ECO:0000256" key="2">
    <source>
        <dbReference type="ARBA" id="ARBA00012528"/>
    </source>
</evidence>
<comment type="caution">
    <text evidence="6">The sequence shown here is derived from an EMBL/GenBank/DDBJ whole genome shotgun (WGS) entry which is preliminary data.</text>
</comment>
<evidence type="ECO:0000313" key="6">
    <source>
        <dbReference type="EMBL" id="ODA33317.1"/>
    </source>
</evidence>
<dbReference type="GO" id="GO:0005886">
    <property type="term" value="C:plasma membrane"/>
    <property type="evidence" value="ECO:0007669"/>
    <property type="project" value="TreeGrafter"/>
</dbReference>
<evidence type="ECO:0000256" key="1">
    <source>
        <dbReference type="ARBA" id="ARBA00001946"/>
    </source>
</evidence>
<dbReference type="GO" id="GO:0052621">
    <property type="term" value="F:diguanylate cyclase activity"/>
    <property type="evidence" value="ECO:0007669"/>
    <property type="project" value="UniProtKB-EC"/>
</dbReference>
<dbReference type="CDD" id="cd01949">
    <property type="entry name" value="GGDEF"/>
    <property type="match status" value="1"/>
</dbReference>
<dbReference type="InterPro" id="IPR050469">
    <property type="entry name" value="Diguanylate_Cyclase"/>
</dbReference>
<dbReference type="FunFam" id="3.30.70.270:FF:000001">
    <property type="entry name" value="Diguanylate cyclase domain protein"/>
    <property type="match status" value="1"/>
</dbReference>
<proteinExistence type="predicted"/>
<protein>
    <recommendedName>
        <fullName evidence="2">diguanylate cyclase</fullName>
        <ecNumber evidence="2">2.7.7.65</ecNumber>
    </recommendedName>
</protein>
<dbReference type="STRING" id="1080227.A8L45_10565"/>
<dbReference type="GO" id="GO:0043709">
    <property type="term" value="P:cell adhesion involved in single-species biofilm formation"/>
    <property type="evidence" value="ECO:0007669"/>
    <property type="project" value="TreeGrafter"/>
</dbReference>
<keyword evidence="4" id="KW-0812">Transmembrane</keyword>
<gene>
    <name evidence="6" type="ORF">A8L45_10565</name>
</gene>
<evidence type="ECO:0000313" key="7">
    <source>
        <dbReference type="Proteomes" id="UP000094936"/>
    </source>
</evidence>
<dbReference type="Pfam" id="PF00990">
    <property type="entry name" value="GGDEF"/>
    <property type="match status" value="1"/>
</dbReference>
<dbReference type="NCBIfam" id="TIGR00254">
    <property type="entry name" value="GGDEF"/>
    <property type="match status" value="1"/>
</dbReference>
<feature type="transmembrane region" description="Helical" evidence="4">
    <location>
        <begin position="183"/>
        <end position="207"/>
    </location>
</feature>
<dbReference type="PANTHER" id="PTHR45138">
    <property type="entry name" value="REGULATORY COMPONENTS OF SENSORY TRANSDUCTION SYSTEM"/>
    <property type="match status" value="1"/>
</dbReference>
<dbReference type="InterPro" id="IPR043128">
    <property type="entry name" value="Rev_trsase/Diguanyl_cyclase"/>
</dbReference>
<dbReference type="EMBL" id="LYBM01000017">
    <property type="protein sequence ID" value="ODA33317.1"/>
    <property type="molecule type" value="Genomic_DNA"/>
</dbReference>
<reference evidence="6 7" key="1">
    <citation type="submission" date="2016-05" db="EMBL/GenBank/DDBJ databases">
        <title>Genomic Taxonomy of the Vibrionaceae.</title>
        <authorList>
            <person name="Gomez-Gil B."/>
            <person name="Enciso-Ibarra J."/>
        </authorList>
    </citation>
    <scope>NUCLEOTIDE SEQUENCE [LARGE SCALE GENOMIC DNA]</scope>
    <source>
        <strain evidence="6 7">CAIM 1920</strain>
    </source>
</reference>
<organism evidence="6 7">
    <name type="scientific">Veronia pacifica</name>
    <dbReference type="NCBI Taxonomy" id="1080227"/>
    <lineage>
        <taxon>Bacteria</taxon>
        <taxon>Pseudomonadati</taxon>
        <taxon>Pseudomonadota</taxon>
        <taxon>Gammaproteobacteria</taxon>
        <taxon>Vibrionales</taxon>
        <taxon>Vibrionaceae</taxon>
        <taxon>Veronia</taxon>
    </lineage>
</organism>
<dbReference type="GO" id="GO:1902201">
    <property type="term" value="P:negative regulation of bacterial-type flagellum-dependent cell motility"/>
    <property type="evidence" value="ECO:0007669"/>
    <property type="project" value="TreeGrafter"/>
</dbReference>
<dbReference type="PANTHER" id="PTHR45138:SF9">
    <property type="entry name" value="DIGUANYLATE CYCLASE DGCM-RELATED"/>
    <property type="match status" value="1"/>
</dbReference>
<keyword evidence="4" id="KW-1133">Transmembrane helix</keyword>
<dbReference type="SUPFAM" id="SSF55073">
    <property type="entry name" value="Nucleotide cyclase"/>
    <property type="match status" value="1"/>
</dbReference>
<dbReference type="Gene3D" id="6.10.340.10">
    <property type="match status" value="1"/>
</dbReference>
<dbReference type="InterPro" id="IPR000160">
    <property type="entry name" value="GGDEF_dom"/>
</dbReference>
<comment type="catalytic activity">
    <reaction evidence="3">
        <text>2 GTP = 3',3'-c-di-GMP + 2 diphosphate</text>
        <dbReference type="Rhea" id="RHEA:24898"/>
        <dbReference type="ChEBI" id="CHEBI:33019"/>
        <dbReference type="ChEBI" id="CHEBI:37565"/>
        <dbReference type="ChEBI" id="CHEBI:58805"/>
        <dbReference type="EC" id="2.7.7.65"/>
    </reaction>
</comment>
<keyword evidence="4" id="KW-0472">Membrane</keyword>
<dbReference type="Gene3D" id="3.30.70.270">
    <property type="match status" value="1"/>
</dbReference>
<name>A0A1C3EJA1_9GAMM</name>
<dbReference type="SMART" id="SM00267">
    <property type="entry name" value="GGDEF"/>
    <property type="match status" value="1"/>
</dbReference>
<evidence type="ECO:0000256" key="3">
    <source>
        <dbReference type="ARBA" id="ARBA00034247"/>
    </source>
</evidence>
<accession>A0A1C3EJA1</accession>
<dbReference type="CDD" id="cd06225">
    <property type="entry name" value="HAMP"/>
    <property type="match status" value="1"/>
</dbReference>
<comment type="cofactor">
    <cofactor evidence="1">
        <name>Mg(2+)</name>
        <dbReference type="ChEBI" id="CHEBI:18420"/>
    </cofactor>
</comment>
<dbReference type="EC" id="2.7.7.65" evidence="2"/>